<dbReference type="Pfam" id="PF02567">
    <property type="entry name" value="PhzC-PhzF"/>
    <property type="match status" value="1"/>
</dbReference>
<proteinExistence type="inferred from homology"/>
<organism evidence="3 4">
    <name type="scientific">Fusarium austroafricanum</name>
    <dbReference type="NCBI Taxonomy" id="2364996"/>
    <lineage>
        <taxon>Eukaryota</taxon>
        <taxon>Fungi</taxon>
        <taxon>Dikarya</taxon>
        <taxon>Ascomycota</taxon>
        <taxon>Pezizomycotina</taxon>
        <taxon>Sordariomycetes</taxon>
        <taxon>Hypocreomycetidae</taxon>
        <taxon>Hypocreales</taxon>
        <taxon>Nectriaceae</taxon>
        <taxon>Fusarium</taxon>
        <taxon>Fusarium concolor species complex</taxon>
    </lineage>
</organism>
<dbReference type="GO" id="GO:0005737">
    <property type="term" value="C:cytoplasm"/>
    <property type="evidence" value="ECO:0007669"/>
    <property type="project" value="TreeGrafter"/>
</dbReference>
<dbReference type="Proteomes" id="UP000605986">
    <property type="component" value="Unassembled WGS sequence"/>
</dbReference>
<gene>
    <name evidence="3" type="ORF">F53441_10522</name>
</gene>
<keyword evidence="2" id="KW-0413">Isomerase</keyword>
<sequence>MASLTATTFRVFTSAKAQGNPAAVIILPKPESNTNASNGEFPYSLFPEASKLQEIATELNLPMTAFVLPLDPENQSPEAIHYAVRWFNPGNEAPLCGHATVALSQHLFNILPNPPQTLRYLTRLHGVATASLNQSPFEDVKLVGIGFPELVNLPAVSKGSKRWEELKTLFEEATGSKWEGKGEPVGVFEQDQYFLMEYSPDLDLKALDIDAPKLAPLNAFMYLFQISTSPSEQIHSRVLNAISGNVHEDAATGSAHRAIIPHVLSNPETTARLKKYHPDFSGNTLQIWQQSKEGGELTVEWLRDTKSVRIMGKISPVGESSIQI</sequence>
<dbReference type="InterPro" id="IPR003719">
    <property type="entry name" value="Phenazine_PhzF-like"/>
</dbReference>
<dbReference type="PIRSF" id="PIRSF016184">
    <property type="entry name" value="PhzC_PhzF"/>
    <property type="match status" value="1"/>
</dbReference>
<accession>A0A8H4NUF5</accession>
<dbReference type="EMBL" id="JAADJG010000499">
    <property type="protein sequence ID" value="KAF4445773.1"/>
    <property type="molecule type" value="Genomic_DNA"/>
</dbReference>
<dbReference type="Gene3D" id="3.10.310.10">
    <property type="entry name" value="Diaminopimelate Epimerase, Chain A, domain 1"/>
    <property type="match status" value="2"/>
</dbReference>
<reference evidence="3" key="1">
    <citation type="submission" date="2020-01" db="EMBL/GenBank/DDBJ databases">
        <title>Identification and distribution of gene clusters putatively required for synthesis of sphingolipid metabolism inhibitors in phylogenetically diverse species of the filamentous fungus Fusarium.</title>
        <authorList>
            <person name="Kim H.-S."/>
            <person name="Busman M."/>
            <person name="Brown D.W."/>
            <person name="Divon H."/>
            <person name="Uhlig S."/>
            <person name="Proctor R.H."/>
        </authorList>
    </citation>
    <scope>NUCLEOTIDE SEQUENCE</scope>
    <source>
        <strain evidence="3">NRRL 53441</strain>
    </source>
</reference>
<keyword evidence="4" id="KW-1185">Reference proteome</keyword>
<dbReference type="AlphaFoldDB" id="A0A8H4NUF5"/>
<evidence type="ECO:0000313" key="3">
    <source>
        <dbReference type="EMBL" id="KAF4445773.1"/>
    </source>
</evidence>
<name>A0A8H4NUF5_9HYPO</name>
<evidence type="ECO:0000313" key="4">
    <source>
        <dbReference type="Proteomes" id="UP000605986"/>
    </source>
</evidence>
<comment type="caution">
    <text evidence="3">The sequence shown here is derived from an EMBL/GenBank/DDBJ whole genome shotgun (WGS) entry which is preliminary data.</text>
</comment>
<dbReference type="PANTHER" id="PTHR13774">
    <property type="entry name" value="PHENAZINE BIOSYNTHESIS PROTEIN"/>
    <property type="match status" value="1"/>
</dbReference>
<evidence type="ECO:0000256" key="1">
    <source>
        <dbReference type="ARBA" id="ARBA00008270"/>
    </source>
</evidence>
<comment type="similarity">
    <text evidence="1">Belongs to the PhzF family.</text>
</comment>
<evidence type="ECO:0000256" key="2">
    <source>
        <dbReference type="ARBA" id="ARBA00023235"/>
    </source>
</evidence>
<dbReference type="PANTHER" id="PTHR13774:SF17">
    <property type="entry name" value="PHENAZINE BIOSYNTHESIS-LIKE DOMAIN-CONTAINING PROTEIN"/>
    <property type="match status" value="1"/>
</dbReference>
<protein>
    <submittedName>
        <fullName evidence="3">Phenazine biosynthesis protein</fullName>
    </submittedName>
</protein>
<dbReference type="GO" id="GO:0016853">
    <property type="term" value="F:isomerase activity"/>
    <property type="evidence" value="ECO:0007669"/>
    <property type="project" value="UniProtKB-KW"/>
</dbReference>
<dbReference type="SUPFAM" id="SSF54506">
    <property type="entry name" value="Diaminopimelate epimerase-like"/>
    <property type="match status" value="1"/>
</dbReference>
<dbReference type="OrthoDB" id="75169at2759"/>